<reference evidence="2 3" key="1">
    <citation type="submission" date="2015-09" db="EMBL/GenBank/DDBJ databases">
        <title>Complete genome of Psychrobacter urativorans R10.10B.</title>
        <authorList>
            <person name="See-Too W.S."/>
            <person name="Chan K.G."/>
        </authorList>
    </citation>
    <scope>NUCLEOTIDE SEQUENCE [LARGE SCALE GENOMIC DNA]</scope>
    <source>
        <strain evidence="2 3">R10.10B</strain>
    </source>
</reference>
<organism evidence="2 3">
    <name type="scientific">Psychrobacter urativorans</name>
    <dbReference type="NCBI Taxonomy" id="45610"/>
    <lineage>
        <taxon>Bacteria</taxon>
        <taxon>Pseudomonadati</taxon>
        <taxon>Pseudomonadota</taxon>
        <taxon>Gammaproteobacteria</taxon>
        <taxon>Moraxellales</taxon>
        <taxon>Moraxellaceae</taxon>
        <taxon>Psychrobacter</taxon>
    </lineage>
</organism>
<dbReference type="Proteomes" id="UP000059847">
    <property type="component" value="Chromosome"/>
</dbReference>
<evidence type="ECO:0008006" key="4">
    <source>
        <dbReference type="Google" id="ProtNLM"/>
    </source>
</evidence>
<gene>
    <name evidence="2" type="ORF">AOC03_00760</name>
</gene>
<dbReference type="AlphaFoldDB" id="A0A0M4T616"/>
<dbReference type="EMBL" id="CP012678">
    <property type="protein sequence ID" value="ALF58759.1"/>
    <property type="molecule type" value="Genomic_DNA"/>
</dbReference>
<dbReference type="PANTHER" id="PTHR37841">
    <property type="entry name" value="GLR2918 PROTEIN"/>
    <property type="match status" value="1"/>
</dbReference>
<dbReference type="PANTHER" id="PTHR37841:SF1">
    <property type="entry name" value="DUF3298 DOMAIN-CONTAINING PROTEIN"/>
    <property type="match status" value="1"/>
</dbReference>
<name>A0A0M4T616_9GAMM</name>
<protein>
    <recommendedName>
        <fullName evidence="4">WG repeat-containing protein</fullName>
    </recommendedName>
</protein>
<dbReference type="Pfam" id="PF14903">
    <property type="entry name" value="WG_beta_rep"/>
    <property type="match status" value="2"/>
</dbReference>
<evidence type="ECO:0000313" key="2">
    <source>
        <dbReference type="EMBL" id="ALF58759.1"/>
    </source>
</evidence>
<sequence>MVKRSFSSWNKQSKVLPSLRQLLKELPINKLPSLCIGTSLLLSTIFIIPTAQAASCKIPKSYYKNVSCTATNGYFLAAKDFGEPVALIDSKGKVILDLTRYQKVDANNLSEGLLPVLSKGRVGYINMQGREVIPTSYDMLSNGKNWARPVSEGRIVVKKSGQYGVISTGNQTIVPFSGSISNIDDYRGGVTRVSKNKSISWLDKNGSPTANPNAVSPKPSSKNDTFQASSANTMPNKSPVQNNELLSAPSSAIKIPLPPAGFTTLQPQQQDGKWGFVDDNNVVMITYSFDEVRPFSEELAGVRIDNNWGFLNLGGELVIPLDFDNNRVIYGDSAEKANSFVFKNGKAWVSSLETGGKICINKQGKYVGCD</sequence>
<dbReference type="RefSeq" id="WP_062533155.1">
    <property type="nucleotide sequence ID" value="NZ_CP012678.1"/>
</dbReference>
<dbReference type="InterPro" id="IPR032774">
    <property type="entry name" value="WG_beta_rep"/>
</dbReference>
<feature type="region of interest" description="Disordered" evidence="1">
    <location>
        <begin position="200"/>
        <end position="243"/>
    </location>
</feature>
<dbReference type="STRING" id="45610.AOC03_00760"/>
<dbReference type="SUPFAM" id="SSF69360">
    <property type="entry name" value="Cell wall binding repeat"/>
    <property type="match status" value="1"/>
</dbReference>
<evidence type="ECO:0000313" key="3">
    <source>
        <dbReference type="Proteomes" id="UP000059847"/>
    </source>
</evidence>
<dbReference type="KEGG" id="pur:AOC03_00760"/>
<dbReference type="OrthoDB" id="2485468at2"/>
<proteinExistence type="predicted"/>
<feature type="compositionally biased region" description="Polar residues" evidence="1">
    <location>
        <begin position="206"/>
        <end position="243"/>
    </location>
</feature>
<evidence type="ECO:0000256" key="1">
    <source>
        <dbReference type="SAM" id="MobiDB-lite"/>
    </source>
</evidence>
<accession>A0A0M4T616</accession>
<keyword evidence="3" id="KW-1185">Reference proteome</keyword>